<evidence type="ECO:0000256" key="1">
    <source>
        <dbReference type="ARBA" id="ARBA00022730"/>
    </source>
</evidence>
<dbReference type="GO" id="GO:1990904">
    <property type="term" value="C:ribonucleoprotein complex"/>
    <property type="evidence" value="ECO:0007669"/>
    <property type="project" value="UniProtKB-KW"/>
</dbReference>
<evidence type="ECO:0000256" key="6">
    <source>
        <dbReference type="HAMAP-Rule" id="MF_00500"/>
    </source>
</evidence>
<evidence type="ECO:0000313" key="8">
    <source>
        <dbReference type="EMBL" id="OGD64076.1"/>
    </source>
</evidence>
<organism evidence="8 9">
    <name type="scientific">Candidatus Berkelbacteria bacterium RIFOXYA2_FULL_43_10</name>
    <dbReference type="NCBI Taxonomy" id="1797472"/>
    <lineage>
        <taxon>Bacteria</taxon>
        <taxon>Candidatus Berkelbacteria</taxon>
    </lineage>
</organism>
<keyword evidence="3 6" id="KW-0689">Ribosomal protein</keyword>
<dbReference type="InterPro" id="IPR002583">
    <property type="entry name" value="Ribosomal_bS20"/>
</dbReference>
<evidence type="ECO:0000313" key="9">
    <source>
        <dbReference type="Proteomes" id="UP000178583"/>
    </source>
</evidence>
<gene>
    <name evidence="6" type="primary">rpsT</name>
    <name evidence="8" type="ORF">A2215_00050</name>
</gene>
<dbReference type="Gene3D" id="1.20.58.110">
    <property type="entry name" value="Ribosomal protein S20"/>
    <property type="match status" value="1"/>
</dbReference>
<dbReference type="GO" id="GO:0006412">
    <property type="term" value="P:translation"/>
    <property type="evidence" value="ECO:0007669"/>
    <property type="project" value="UniProtKB-UniRule"/>
</dbReference>
<reference evidence="8 9" key="1">
    <citation type="journal article" date="2016" name="Nat. Commun.">
        <title>Thousands of microbial genomes shed light on interconnected biogeochemical processes in an aquifer system.</title>
        <authorList>
            <person name="Anantharaman K."/>
            <person name="Brown C.T."/>
            <person name="Hug L.A."/>
            <person name="Sharon I."/>
            <person name="Castelle C.J."/>
            <person name="Probst A.J."/>
            <person name="Thomas B.C."/>
            <person name="Singh A."/>
            <person name="Wilkins M.J."/>
            <person name="Karaoz U."/>
            <person name="Brodie E.L."/>
            <person name="Williams K.H."/>
            <person name="Hubbard S.S."/>
            <person name="Banfield J.F."/>
        </authorList>
    </citation>
    <scope>NUCLEOTIDE SEQUENCE [LARGE SCALE GENOMIC DNA]</scope>
</reference>
<protein>
    <recommendedName>
        <fullName evidence="5 6">Small ribosomal subunit protein bS20</fullName>
    </recommendedName>
</protein>
<feature type="region of interest" description="Disordered" evidence="7">
    <location>
        <begin position="88"/>
        <end position="118"/>
    </location>
</feature>
<keyword evidence="4 6" id="KW-0687">Ribonucleoprotein</keyword>
<comment type="similarity">
    <text evidence="6">Belongs to the bacterial ribosomal protein bS20 family.</text>
</comment>
<dbReference type="GO" id="GO:0003735">
    <property type="term" value="F:structural constituent of ribosome"/>
    <property type="evidence" value="ECO:0007669"/>
    <property type="project" value="InterPro"/>
</dbReference>
<dbReference type="InterPro" id="IPR036510">
    <property type="entry name" value="Ribosomal_bS20_sf"/>
</dbReference>
<dbReference type="Proteomes" id="UP000178583">
    <property type="component" value="Unassembled WGS sequence"/>
</dbReference>
<dbReference type="GO" id="GO:0005840">
    <property type="term" value="C:ribosome"/>
    <property type="evidence" value="ECO:0007669"/>
    <property type="project" value="UniProtKB-KW"/>
</dbReference>
<sequence length="118" mass="12756">MPLTSSAKKALRVSIDRKTINDATRAKVKEALKGARLAISRGDKDVAEKISLAQRELDIAAKKNVIHRNRAARLKSRLVKKLAKSDIAPAPAAKPKAEAKPKVAKKTPAKKATAEKVM</sequence>
<proteinExistence type="inferred from homology"/>
<evidence type="ECO:0000256" key="5">
    <source>
        <dbReference type="ARBA" id="ARBA00035136"/>
    </source>
</evidence>
<comment type="function">
    <text evidence="6">Binds directly to 16S ribosomal RNA.</text>
</comment>
<dbReference type="STRING" id="1797472.A2215_00050"/>
<name>A0A1F5E9X1_9BACT</name>
<dbReference type="AlphaFoldDB" id="A0A1F5E9X1"/>
<accession>A0A1F5E9X1</accession>
<dbReference type="Pfam" id="PF01649">
    <property type="entry name" value="Ribosomal_S20p"/>
    <property type="match status" value="1"/>
</dbReference>
<dbReference type="GO" id="GO:0019843">
    <property type="term" value="F:rRNA binding"/>
    <property type="evidence" value="ECO:0007669"/>
    <property type="project" value="UniProtKB-UniRule"/>
</dbReference>
<dbReference type="EMBL" id="MEZY01000023">
    <property type="protein sequence ID" value="OGD64076.1"/>
    <property type="molecule type" value="Genomic_DNA"/>
</dbReference>
<evidence type="ECO:0000256" key="7">
    <source>
        <dbReference type="SAM" id="MobiDB-lite"/>
    </source>
</evidence>
<evidence type="ECO:0000256" key="2">
    <source>
        <dbReference type="ARBA" id="ARBA00022884"/>
    </source>
</evidence>
<keyword evidence="2 6" id="KW-0694">RNA-binding</keyword>
<dbReference type="SUPFAM" id="SSF46992">
    <property type="entry name" value="Ribosomal protein S20"/>
    <property type="match status" value="1"/>
</dbReference>
<evidence type="ECO:0000256" key="4">
    <source>
        <dbReference type="ARBA" id="ARBA00023274"/>
    </source>
</evidence>
<keyword evidence="1 6" id="KW-0699">rRNA-binding</keyword>
<dbReference type="HAMAP" id="MF_00500">
    <property type="entry name" value="Ribosomal_bS20"/>
    <property type="match status" value="1"/>
</dbReference>
<comment type="caution">
    <text evidence="8">The sequence shown here is derived from an EMBL/GenBank/DDBJ whole genome shotgun (WGS) entry which is preliminary data.</text>
</comment>
<evidence type="ECO:0000256" key="3">
    <source>
        <dbReference type="ARBA" id="ARBA00022980"/>
    </source>
</evidence>
<dbReference type="NCBIfam" id="TIGR00029">
    <property type="entry name" value="S20"/>
    <property type="match status" value="1"/>
</dbReference>